<comment type="catalytic activity">
    <reaction evidence="8 9">
        <text>kanamycin B + acetyl-CoA = N(6')-acetylkanamycin B + CoA + H(+)</text>
        <dbReference type="Rhea" id="RHEA:16449"/>
        <dbReference type="ChEBI" id="CHEBI:15378"/>
        <dbReference type="ChEBI" id="CHEBI:57287"/>
        <dbReference type="ChEBI" id="CHEBI:57288"/>
        <dbReference type="ChEBI" id="CHEBI:58390"/>
        <dbReference type="ChEBI" id="CHEBI:58549"/>
        <dbReference type="EC" id="2.3.1.82"/>
    </reaction>
</comment>
<dbReference type="GO" id="GO:0047663">
    <property type="term" value="F:aminoglycoside 6'-N-acetyltransferase activity"/>
    <property type="evidence" value="ECO:0007669"/>
    <property type="project" value="UniProtKB-EC"/>
</dbReference>
<evidence type="ECO:0000256" key="5">
    <source>
        <dbReference type="ARBA" id="ARBA00023251"/>
    </source>
</evidence>
<dbReference type="STRING" id="1818881.A3196_00585"/>
<dbReference type="OrthoDB" id="5358891at2"/>
<evidence type="ECO:0000256" key="4">
    <source>
        <dbReference type="ARBA" id="ARBA00022679"/>
    </source>
</evidence>
<name>A0A1E2UL16_9GAMM</name>
<dbReference type="EMBL" id="LVJZ01000003">
    <property type="protein sequence ID" value="ODB95381.1"/>
    <property type="molecule type" value="Genomic_DNA"/>
</dbReference>
<evidence type="ECO:0000256" key="8">
    <source>
        <dbReference type="ARBA" id="ARBA00048923"/>
    </source>
</evidence>
<keyword evidence="4 9" id="KW-0808">Transferase</keyword>
<dbReference type="PIRSF" id="PIRSF000452">
    <property type="entry name" value="6-N-acetyltransf"/>
    <property type="match status" value="1"/>
</dbReference>
<dbReference type="PROSITE" id="PS51186">
    <property type="entry name" value="GNAT"/>
    <property type="match status" value="1"/>
</dbReference>
<evidence type="ECO:0000256" key="3">
    <source>
        <dbReference type="ARBA" id="ARBA00017677"/>
    </source>
</evidence>
<dbReference type="Proteomes" id="UP000094849">
    <property type="component" value="Unassembled WGS sequence"/>
</dbReference>
<dbReference type="InterPro" id="IPR016181">
    <property type="entry name" value="Acyl_CoA_acyltransferase"/>
</dbReference>
<dbReference type="InterPro" id="IPR000182">
    <property type="entry name" value="GNAT_dom"/>
</dbReference>
<dbReference type="InterPro" id="IPR024170">
    <property type="entry name" value="Aminoglycoside_N6-AcTrfrase"/>
</dbReference>
<keyword evidence="6 9" id="KW-0012">Acyltransferase</keyword>
<dbReference type="Pfam" id="PF00583">
    <property type="entry name" value="Acetyltransf_1"/>
    <property type="match status" value="1"/>
</dbReference>
<organism evidence="11 12">
    <name type="scientific">Candidatus Thiodiazotropha endoloripes</name>
    <dbReference type="NCBI Taxonomy" id="1818881"/>
    <lineage>
        <taxon>Bacteria</taxon>
        <taxon>Pseudomonadati</taxon>
        <taxon>Pseudomonadota</taxon>
        <taxon>Gammaproteobacteria</taxon>
        <taxon>Chromatiales</taxon>
        <taxon>Sedimenticolaceae</taxon>
        <taxon>Candidatus Thiodiazotropha</taxon>
    </lineage>
</organism>
<evidence type="ECO:0000256" key="6">
    <source>
        <dbReference type="ARBA" id="ARBA00023315"/>
    </source>
</evidence>
<gene>
    <name evidence="11" type="ORF">A3196_00585</name>
</gene>
<dbReference type="SUPFAM" id="SSF55729">
    <property type="entry name" value="Acyl-CoA N-acyltransferases (Nat)"/>
    <property type="match status" value="1"/>
</dbReference>
<proteinExistence type="predicted"/>
<accession>A0A1E2UL16</accession>
<dbReference type="CDD" id="cd04301">
    <property type="entry name" value="NAT_SF"/>
    <property type="match status" value="1"/>
</dbReference>
<feature type="domain" description="N-acetyltransferase" evidence="10">
    <location>
        <begin position="1"/>
        <end position="150"/>
    </location>
</feature>
<protein>
    <recommendedName>
        <fullName evidence="3 9">Aminoglycoside N(6')-acetyltransferase type 1</fullName>
        <ecNumber evidence="2 9">2.3.1.82</ecNumber>
    </recommendedName>
    <alternativeName>
        <fullName evidence="7 9">Aminoglycoside resistance protein</fullName>
    </alternativeName>
</protein>
<dbReference type="GO" id="GO:0046677">
    <property type="term" value="P:response to antibiotic"/>
    <property type="evidence" value="ECO:0007669"/>
    <property type="project" value="UniProtKB-KW"/>
</dbReference>
<dbReference type="PANTHER" id="PTHR43072">
    <property type="entry name" value="N-ACETYLTRANSFERASE"/>
    <property type="match status" value="1"/>
</dbReference>
<dbReference type="RefSeq" id="WP_069015002.1">
    <property type="nucleotide sequence ID" value="NZ_LVJW01000006.1"/>
</dbReference>
<evidence type="ECO:0000256" key="1">
    <source>
        <dbReference type="ARBA" id="ARBA00011738"/>
    </source>
</evidence>
<evidence type="ECO:0000313" key="12">
    <source>
        <dbReference type="Proteomes" id="UP000094849"/>
    </source>
</evidence>
<dbReference type="AlphaFoldDB" id="A0A1E2UL16"/>
<comment type="caution">
    <text evidence="11">The sequence shown here is derived from an EMBL/GenBank/DDBJ whole genome shotgun (WGS) entry which is preliminary data.</text>
</comment>
<evidence type="ECO:0000313" key="11">
    <source>
        <dbReference type="EMBL" id="ODB95381.1"/>
    </source>
</evidence>
<evidence type="ECO:0000256" key="2">
    <source>
        <dbReference type="ARBA" id="ARBA00012888"/>
    </source>
</evidence>
<sequence>MNIRPVESTDLTDWVNMRSELWPKHQTHHPAELADYFSGRSIDIVETFVVEIAANKLVGFIELNIRNFAEGSRSSRIPYIEAWFVKPEHRGKGYGQALIRQAESWAMKEGFEEIASDTELHNHKSIALHKQLGFIETERIVCFLKSLKQT</sequence>
<comment type="subunit">
    <text evidence="1 9">Homodimer.</text>
</comment>
<keyword evidence="5 9" id="KW-0046">Antibiotic resistance</keyword>
<dbReference type="Gene3D" id="3.40.630.30">
    <property type="match status" value="1"/>
</dbReference>
<keyword evidence="12" id="KW-1185">Reference proteome</keyword>
<evidence type="ECO:0000259" key="10">
    <source>
        <dbReference type="PROSITE" id="PS51186"/>
    </source>
</evidence>
<reference evidence="11 12" key="1">
    <citation type="submission" date="2016-03" db="EMBL/GenBank/DDBJ databases">
        <title>Chemosynthetic sulphur-oxidizing symbionts of marine invertebrate animals are capable of nitrogen fixation.</title>
        <authorList>
            <person name="Petersen J.M."/>
            <person name="Kemper A."/>
            <person name="Gruber-Vodicka H."/>
            <person name="Cardini U."/>
            <person name="Geest Mvander."/>
            <person name="Kleiner M."/>
            <person name="Bulgheresi S."/>
            <person name="Fussmann M."/>
            <person name="Herbold C."/>
            <person name="Seah B.K.B."/>
            <person name="Antony C.Paul."/>
            <person name="Liu D."/>
            <person name="Belitz A."/>
            <person name="Weber M."/>
        </authorList>
    </citation>
    <scope>NUCLEOTIDE SEQUENCE [LARGE SCALE GENOMIC DNA]</scope>
    <source>
        <strain evidence="11">G_D</strain>
    </source>
</reference>
<evidence type="ECO:0000256" key="7">
    <source>
        <dbReference type="ARBA" id="ARBA00029660"/>
    </source>
</evidence>
<dbReference type="EC" id="2.3.1.82" evidence="2 9"/>
<evidence type="ECO:0000256" key="9">
    <source>
        <dbReference type="PIRNR" id="PIRNR000452"/>
    </source>
</evidence>
<comment type="function">
    <text evidence="9">Catalyzes the transfer of an acetyl group from acetyl-CoA to the 6'-amino group of aminoglycoside molecules conferring resistance to antibiotics containing the purpurosamine ring.</text>
</comment>